<dbReference type="InterPro" id="IPR011992">
    <property type="entry name" value="EF-hand-dom_pair"/>
</dbReference>
<feature type="domain" description="Dynamin-type G" evidence="13">
    <location>
        <begin position="55"/>
        <end position="286"/>
    </location>
</feature>
<dbReference type="Pfam" id="PF12763">
    <property type="entry name" value="EH"/>
    <property type="match status" value="1"/>
</dbReference>
<organism evidence="14 15">
    <name type="scientific">Limulus polyphemus</name>
    <name type="common">Atlantic horseshoe crab</name>
    <dbReference type="NCBI Taxonomy" id="6850"/>
    <lineage>
        <taxon>Eukaryota</taxon>
        <taxon>Metazoa</taxon>
        <taxon>Ecdysozoa</taxon>
        <taxon>Arthropoda</taxon>
        <taxon>Chelicerata</taxon>
        <taxon>Merostomata</taxon>
        <taxon>Xiphosura</taxon>
        <taxon>Limulidae</taxon>
        <taxon>Limulus</taxon>
    </lineage>
</organism>
<dbReference type="CDD" id="cd00052">
    <property type="entry name" value="EH"/>
    <property type="match status" value="1"/>
</dbReference>
<keyword evidence="7" id="KW-0967">Endosome</keyword>
<accession>A0ABM1B7D7</accession>
<sequence>MFSWLHRNEDRMKHPEIFENVVEGLKKVYKTKVLPLEETYLFHDFHSPLLDEPDFDAKPMVLLVGQYSTGKTTFIRYLLEKDFPGIRIGPEPTTDRFIAVMYGEQEGIVPGNALVVDPKKQFRPLSKFGNAFLNRFQCSMLKSDVLKSMTIVDTPGILSGEKQRVDRGYDFTGVLEWFAERVDRIILLFDAHKLDISDEFRRSIEALRGHDDKIRIVLNKADMIDHQQLMRVYGALMWSLGKVLQTPEVARVYIGSFWDQPLKYDVNRKLFEAEEQDLFQDIQNLPRNAALRKLNDLIKRARLAKVHANIIGIIRREMPSVFGKESKKKELIKNLSNIYIEIQRDHQIPPGDFPDLKDMQEKLLHHDFTKFHQIKPKLLETVDRMLAEDIARLMSMIPHEQIQNTKDNNVTGGAFEGVAEQSPFGYGRGEGIDAGSLEPDWIVSKERFKYDEVFDSLNPVDGKISGASAKAEMVKSKLPNTVLGKIWKLSDLDKDGMLDSDEFALAMHLISVKLQGHDLPTELPKHLIPPGKRGFVA</sequence>
<dbReference type="Gene3D" id="1.10.268.20">
    <property type="match status" value="1"/>
</dbReference>
<dbReference type="PROSITE" id="PS50222">
    <property type="entry name" value="EF_HAND_2"/>
    <property type="match status" value="1"/>
</dbReference>
<dbReference type="Pfam" id="PF00350">
    <property type="entry name" value="Dynamin_N"/>
    <property type="match status" value="1"/>
</dbReference>
<evidence type="ECO:0000256" key="5">
    <source>
        <dbReference type="ARBA" id="ARBA00022723"/>
    </source>
</evidence>
<keyword evidence="9" id="KW-0067">ATP-binding</keyword>
<evidence type="ECO:0000256" key="10">
    <source>
        <dbReference type="ARBA" id="ARBA00023136"/>
    </source>
</evidence>
<evidence type="ECO:0000259" key="12">
    <source>
        <dbReference type="PROSITE" id="PS50222"/>
    </source>
</evidence>
<dbReference type="SMART" id="SM00027">
    <property type="entry name" value="EH"/>
    <property type="match status" value="1"/>
</dbReference>
<dbReference type="InterPro" id="IPR027417">
    <property type="entry name" value="P-loop_NTPase"/>
</dbReference>
<evidence type="ECO:0000313" key="15">
    <source>
        <dbReference type="RefSeq" id="XP_013776303.1"/>
    </source>
</evidence>
<evidence type="ECO:0000259" key="11">
    <source>
        <dbReference type="PROSITE" id="PS50031"/>
    </source>
</evidence>
<dbReference type="InterPro" id="IPR000261">
    <property type="entry name" value="EH_dom"/>
</dbReference>
<evidence type="ECO:0000256" key="9">
    <source>
        <dbReference type="ARBA" id="ARBA00022840"/>
    </source>
</evidence>
<feature type="domain" description="EH" evidence="11">
    <location>
        <begin position="446"/>
        <end position="534"/>
    </location>
</feature>
<dbReference type="SUPFAM" id="SSF47473">
    <property type="entry name" value="EF-hand"/>
    <property type="match status" value="1"/>
</dbReference>
<keyword evidence="3" id="KW-1003">Cell membrane</keyword>
<dbReference type="CDD" id="cd09913">
    <property type="entry name" value="EHD"/>
    <property type="match status" value="1"/>
</dbReference>
<evidence type="ECO:0000256" key="1">
    <source>
        <dbReference type="ARBA" id="ARBA00004125"/>
    </source>
</evidence>
<comment type="subcellular location">
    <subcellularLocation>
        <location evidence="2">Cell membrane</location>
        <topology evidence="2">Peripheral membrane protein</topology>
        <orientation evidence="2">Cytoplasmic side</orientation>
    </subcellularLocation>
    <subcellularLocation>
        <location evidence="1">Endosome membrane</location>
        <topology evidence="1">Peripheral membrane protein</topology>
        <orientation evidence="1">Cytoplasmic side</orientation>
    </subcellularLocation>
</comment>
<dbReference type="SUPFAM" id="SSF52540">
    <property type="entry name" value="P-loop containing nucleoside triphosphate hydrolases"/>
    <property type="match status" value="1"/>
</dbReference>
<evidence type="ECO:0000256" key="3">
    <source>
        <dbReference type="ARBA" id="ARBA00022475"/>
    </source>
</evidence>
<gene>
    <name evidence="15" type="primary">LOC106461062</name>
</gene>
<dbReference type="PANTHER" id="PTHR11216">
    <property type="entry name" value="EH DOMAIN"/>
    <property type="match status" value="1"/>
</dbReference>
<feature type="domain" description="EF-hand" evidence="12">
    <location>
        <begin position="478"/>
        <end position="513"/>
    </location>
</feature>
<dbReference type="InterPro" id="IPR045063">
    <property type="entry name" value="Dynamin_N"/>
</dbReference>
<dbReference type="Pfam" id="PF18150">
    <property type="entry name" value="DUF5600"/>
    <property type="match status" value="1"/>
</dbReference>
<dbReference type="Gene3D" id="1.10.238.10">
    <property type="entry name" value="EF-hand"/>
    <property type="match status" value="1"/>
</dbReference>
<dbReference type="InterPro" id="IPR018247">
    <property type="entry name" value="EF_Hand_1_Ca_BS"/>
</dbReference>
<dbReference type="InterPro" id="IPR031692">
    <property type="entry name" value="EHD_N"/>
</dbReference>
<evidence type="ECO:0000259" key="13">
    <source>
        <dbReference type="PROSITE" id="PS51718"/>
    </source>
</evidence>
<dbReference type="Pfam" id="PF16880">
    <property type="entry name" value="EHD_N"/>
    <property type="match status" value="1"/>
</dbReference>
<evidence type="ECO:0000256" key="7">
    <source>
        <dbReference type="ARBA" id="ARBA00022753"/>
    </source>
</evidence>
<proteinExistence type="predicted"/>
<dbReference type="InterPro" id="IPR040990">
    <property type="entry name" value="DUF5600"/>
</dbReference>
<evidence type="ECO:0000256" key="6">
    <source>
        <dbReference type="ARBA" id="ARBA00022741"/>
    </source>
</evidence>
<dbReference type="RefSeq" id="XP_013776303.1">
    <property type="nucleotide sequence ID" value="XM_013920849.2"/>
</dbReference>
<protein>
    <submittedName>
        <fullName evidence="15">EH domain-containing protein 3-like</fullName>
    </submittedName>
</protein>
<dbReference type="PROSITE" id="PS50031">
    <property type="entry name" value="EH"/>
    <property type="match status" value="1"/>
</dbReference>
<dbReference type="InterPro" id="IPR030381">
    <property type="entry name" value="G_DYNAMIN_dom"/>
</dbReference>
<dbReference type="Proteomes" id="UP000694941">
    <property type="component" value="Unplaced"/>
</dbReference>
<keyword evidence="4" id="KW-0597">Phosphoprotein</keyword>
<dbReference type="PROSITE" id="PS51718">
    <property type="entry name" value="G_DYNAMIN_2"/>
    <property type="match status" value="1"/>
</dbReference>
<keyword evidence="5" id="KW-0479">Metal-binding</keyword>
<evidence type="ECO:0000256" key="4">
    <source>
        <dbReference type="ARBA" id="ARBA00022553"/>
    </source>
</evidence>
<keyword evidence="6" id="KW-0547">Nucleotide-binding</keyword>
<keyword evidence="10" id="KW-0472">Membrane</keyword>
<reference evidence="15" key="1">
    <citation type="submission" date="2025-08" db="UniProtKB">
        <authorList>
            <consortium name="RefSeq"/>
        </authorList>
    </citation>
    <scope>IDENTIFICATION</scope>
    <source>
        <tissue evidence="15">Muscle</tissue>
    </source>
</reference>
<keyword evidence="8" id="KW-0106">Calcium</keyword>
<keyword evidence="14" id="KW-1185">Reference proteome</keyword>
<dbReference type="InterPro" id="IPR002048">
    <property type="entry name" value="EF_hand_dom"/>
</dbReference>
<dbReference type="PANTHER" id="PTHR11216:SF31">
    <property type="entry name" value="AT21416P"/>
    <property type="match status" value="1"/>
</dbReference>
<evidence type="ECO:0000256" key="2">
    <source>
        <dbReference type="ARBA" id="ARBA00004413"/>
    </source>
</evidence>
<dbReference type="GeneID" id="106461062"/>
<dbReference type="Gene3D" id="3.40.50.300">
    <property type="entry name" value="P-loop containing nucleotide triphosphate hydrolases"/>
    <property type="match status" value="1"/>
</dbReference>
<name>A0ABM1B7D7_LIMPO</name>
<evidence type="ECO:0000256" key="8">
    <source>
        <dbReference type="ARBA" id="ARBA00022837"/>
    </source>
</evidence>
<evidence type="ECO:0000313" key="14">
    <source>
        <dbReference type="Proteomes" id="UP000694941"/>
    </source>
</evidence>
<dbReference type="PROSITE" id="PS00018">
    <property type="entry name" value="EF_HAND_1"/>
    <property type="match status" value="1"/>
</dbReference>